<gene>
    <name evidence="1" type="ORF">MRB53_020457</name>
</gene>
<proteinExistence type="predicted"/>
<dbReference type="EMBL" id="CM056814">
    <property type="protein sequence ID" value="KAJ8627150.1"/>
    <property type="molecule type" value="Genomic_DNA"/>
</dbReference>
<sequence>MILDHPAVSGFVTHCGWNSVTEGVASGVPMLTWPVYSYEFYDEKLITRVLKIGVEVGSRVSNFESRPVIGKEEIQRAAAQLMDDGDESNEMRKRAKELWEVAKRSVEKGGHLNYLDLDRLIEDLKDVREKTQRHGG</sequence>
<keyword evidence="2" id="KW-1185">Reference proteome</keyword>
<dbReference type="Proteomes" id="UP001234297">
    <property type="component" value="Chromosome 6"/>
</dbReference>
<name>A0ACC2L137_PERAE</name>
<comment type="caution">
    <text evidence="1">The sequence shown here is derived from an EMBL/GenBank/DDBJ whole genome shotgun (WGS) entry which is preliminary data.</text>
</comment>
<accession>A0ACC2L137</accession>
<reference evidence="1 2" key="1">
    <citation type="journal article" date="2022" name="Hortic Res">
        <title>A haplotype resolved chromosomal level avocado genome allows analysis of novel avocado genes.</title>
        <authorList>
            <person name="Nath O."/>
            <person name="Fletcher S.J."/>
            <person name="Hayward A."/>
            <person name="Shaw L.M."/>
            <person name="Masouleh A.K."/>
            <person name="Furtado A."/>
            <person name="Henry R.J."/>
            <person name="Mitter N."/>
        </authorList>
    </citation>
    <scope>NUCLEOTIDE SEQUENCE [LARGE SCALE GENOMIC DNA]</scope>
    <source>
        <strain evidence="2">cv. Hass</strain>
    </source>
</reference>
<protein>
    <submittedName>
        <fullName evidence="1">Uncharacterized protein</fullName>
    </submittedName>
</protein>
<evidence type="ECO:0000313" key="1">
    <source>
        <dbReference type="EMBL" id="KAJ8627150.1"/>
    </source>
</evidence>
<evidence type="ECO:0000313" key="2">
    <source>
        <dbReference type="Proteomes" id="UP001234297"/>
    </source>
</evidence>
<organism evidence="1 2">
    <name type="scientific">Persea americana</name>
    <name type="common">Avocado</name>
    <dbReference type="NCBI Taxonomy" id="3435"/>
    <lineage>
        <taxon>Eukaryota</taxon>
        <taxon>Viridiplantae</taxon>
        <taxon>Streptophyta</taxon>
        <taxon>Embryophyta</taxon>
        <taxon>Tracheophyta</taxon>
        <taxon>Spermatophyta</taxon>
        <taxon>Magnoliopsida</taxon>
        <taxon>Magnoliidae</taxon>
        <taxon>Laurales</taxon>
        <taxon>Lauraceae</taxon>
        <taxon>Persea</taxon>
    </lineage>
</organism>